<dbReference type="Proteomes" id="UP000285317">
    <property type="component" value="Chromosome"/>
</dbReference>
<feature type="transmembrane region" description="Helical" evidence="7">
    <location>
        <begin position="111"/>
        <end position="135"/>
    </location>
</feature>
<feature type="transmembrane region" description="Helical" evidence="7">
    <location>
        <begin position="43"/>
        <end position="62"/>
    </location>
</feature>
<feature type="transmembrane region" description="Helical" evidence="7">
    <location>
        <begin position="331"/>
        <end position="354"/>
    </location>
</feature>
<dbReference type="InterPro" id="IPR020846">
    <property type="entry name" value="MFS_dom"/>
</dbReference>
<dbReference type="EMBL" id="CP028137">
    <property type="protein sequence ID" value="AZZ52433.1"/>
    <property type="molecule type" value="Genomic_DNA"/>
</dbReference>
<dbReference type="PANTHER" id="PTHR23517">
    <property type="entry name" value="RESISTANCE PROTEIN MDTM, PUTATIVE-RELATED-RELATED"/>
    <property type="match status" value="1"/>
</dbReference>
<dbReference type="PANTHER" id="PTHR23517:SF3">
    <property type="entry name" value="INTEGRAL MEMBRANE TRANSPORT PROTEIN"/>
    <property type="match status" value="1"/>
</dbReference>
<dbReference type="Gene3D" id="1.20.1250.20">
    <property type="entry name" value="MFS general substrate transporter like domains"/>
    <property type="match status" value="1"/>
</dbReference>
<name>A0A3T0T1F9_9MICO</name>
<organism evidence="9 10">
    <name type="scientific">Rathayibacter festucae DSM 15932</name>
    <dbReference type="NCBI Taxonomy" id="1328866"/>
    <lineage>
        <taxon>Bacteria</taxon>
        <taxon>Bacillati</taxon>
        <taxon>Actinomycetota</taxon>
        <taxon>Actinomycetes</taxon>
        <taxon>Micrococcales</taxon>
        <taxon>Microbacteriaceae</taxon>
        <taxon>Rathayibacter</taxon>
    </lineage>
</organism>
<evidence type="ECO:0000256" key="3">
    <source>
        <dbReference type="ARBA" id="ARBA00022475"/>
    </source>
</evidence>
<proteinExistence type="predicted"/>
<evidence type="ECO:0000313" key="10">
    <source>
        <dbReference type="Proteomes" id="UP000285317"/>
    </source>
</evidence>
<evidence type="ECO:0000256" key="1">
    <source>
        <dbReference type="ARBA" id="ARBA00004651"/>
    </source>
</evidence>
<evidence type="ECO:0000313" key="9">
    <source>
        <dbReference type="EMBL" id="AZZ52433.1"/>
    </source>
</evidence>
<evidence type="ECO:0000256" key="5">
    <source>
        <dbReference type="ARBA" id="ARBA00022989"/>
    </source>
</evidence>
<feature type="transmembrane region" description="Helical" evidence="7">
    <location>
        <begin position="83"/>
        <end position="105"/>
    </location>
</feature>
<evidence type="ECO:0000256" key="2">
    <source>
        <dbReference type="ARBA" id="ARBA00022448"/>
    </source>
</evidence>
<reference evidence="9 10" key="1">
    <citation type="submission" date="2018-03" db="EMBL/GenBank/DDBJ databases">
        <title>Bacteriophage NCPPB3778 and a type I-E CRISPR drive the evolution of the US Biological Select Agent, Rathayibacter toxicus.</title>
        <authorList>
            <person name="Davis E.W.II."/>
            <person name="Tabima J.F."/>
            <person name="Weisberg A.J."/>
            <person name="Dantas Lopes L."/>
            <person name="Wiseman M.S."/>
            <person name="Wiseman M.S."/>
            <person name="Pupko T."/>
            <person name="Belcher M.S."/>
            <person name="Sechler A.J."/>
            <person name="Tancos M.A."/>
            <person name="Schroeder B.K."/>
            <person name="Murray T.D."/>
            <person name="Luster D.G."/>
            <person name="Schneider W.L."/>
            <person name="Rogers E."/>
            <person name="Andreote F.D."/>
            <person name="Grunwald N.J."/>
            <person name="Putnam M.L."/>
            <person name="Chang J.H."/>
        </authorList>
    </citation>
    <scope>NUCLEOTIDE SEQUENCE [LARGE SCALE GENOMIC DNA]</scope>
    <source>
        <strain evidence="9 10">DSM 15932</strain>
    </source>
</reference>
<keyword evidence="2" id="KW-0813">Transport</keyword>
<evidence type="ECO:0000256" key="4">
    <source>
        <dbReference type="ARBA" id="ARBA00022692"/>
    </source>
</evidence>
<feature type="domain" description="Major facilitator superfamily (MFS) profile" evidence="8">
    <location>
        <begin position="17"/>
        <end position="426"/>
    </location>
</feature>
<feature type="transmembrane region" description="Helical" evidence="7">
    <location>
        <begin position="172"/>
        <end position="191"/>
    </location>
</feature>
<evidence type="ECO:0000259" key="8">
    <source>
        <dbReference type="PROSITE" id="PS50850"/>
    </source>
</evidence>
<keyword evidence="4 7" id="KW-0812">Transmembrane</keyword>
<dbReference type="GO" id="GO:0005886">
    <property type="term" value="C:plasma membrane"/>
    <property type="evidence" value="ECO:0007669"/>
    <property type="project" value="UniProtKB-SubCell"/>
</dbReference>
<sequence length="427" mass="42962">MGLVSSTAERPFPVGPLLLSTFLPTLLFSVGEGAIIPLLPAVAGDLGATLAIAGLVAGMIMIGELAGDIPSGWIVSRIGERGAMLGASAASILGLVICLVSTSWVTLTVGVFLIGLATAVFALARHAFMTSFVPISHRARALSSLAGVFRAGWLIGPFLAAGVVHLSGSVESIFWVHIACCVAAVVVLLLVPDPATVLRRAAAASAAADPVLDAAAEAAAVPESSPGLVRTLRSHRGVLARMGSGAAVIGALRASRTLILPLWAVSLGLAETDTAIIIGIAGALDFALFYAGGQVMDRFGRGATAIPSMIGLGVGHLLLVATLLAADPVPWFIAVACVLAVANGIGSGILMTIAADLAPPKDPAPFLGAFRFTGDAGNAAAPIAVSALTAAVSLPFAAGAMGVLGLAGAAALSRWIPRYLPHRRPRT</sequence>
<dbReference type="Pfam" id="PF07690">
    <property type="entry name" value="MFS_1"/>
    <property type="match status" value="1"/>
</dbReference>
<dbReference type="InterPro" id="IPR036259">
    <property type="entry name" value="MFS_trans_sf"/>
</dbReference>
<keyword evidence="6 7" id="KW-0472">Membrane</keyword>
<dbReference type="GO" id="GO:0022857">
    <property type="term" value="F:transmembrane transporter activity"/>
    <property type="evidence" value="ECO:0007669"/>
    <property type="project" value="InterPro"/>
</dbReference>
<keyword evidence="5 7" id="KW-1133">Transmembrane helix</keyword>
<dbReference type="PROSITE" id="PS50850">
    <property type="entry name" value="MFS"/>
    <property type="match status" value="1"/>
</dbReference>
<evidence type="ECO:0000256" key="7">
    <source>
        <dbReference type="SAM" id="Phobius"/>
    </source>
</evidence>
<feature type="transmembrane region" description="Helical" evidence="7">
    <location>
        <begin position="147"/>
        <end position="166"/>
    </location>
</feature>
<feature type="transmembrane region" description="Helical" evidence="7">
    <location>
        <begin position="305"/>
        <end position="325"/>
    </location>
</feature>
<keyword evidence="3" id="KW-1003">Cell membrane</keyword>
<feature type="transmembrane region" description="Helical" evidence="7">
    <location>
        <begin position="394"/>
        <end position="416"/>
    </location>
</feature>
<protein>
    <submittedName>
        <fullName evidence="9">MFS transporter</fullName>
    </submittedName>
</protein>
<accession>A0A3T0T1F9</accession>
<dbReference type="SUPFAM" id="SSF103473">
    <property type="entry name" value="MFS general substrate transporter"/>
    <property type="match status" value="1"/>
</dbReference>
<dbReference type="AlphaFoldDB" id="A0A3T0T1F9"/>
<dbReference type="InterPro" id="IPR011701">
    <property type="entry name" value="MFS"/>
</dbReference>
<comment type="subcellular location">
    <subcellularLocation>
        <location evidence="1">Cell membrane</location>
        <topology evidence="1">Multi-pass membrane protein</topology>
    </subcellularLocation>
</comment>
<dbReference type="KEGG" id="rfs:C1I64_10495"/>
<evidence type="ECO:0000256" key="6">
    <source>
        <dbReference type="ARBA" id="ARBA00023136"/>
    </source>
</evidence>
<gene>
    <name evidence="9" type="ORF">C1I64_10495</name>
</gene>
<dbReference type="InterPro" id="IPR050171">
    <property type="entry name" value="MFS_Transporters"/>
</dbReference>